<protein>
    <submittedName>
        <fullName evidence="10">ABC transporter permease</fullName>
    </submittedName>
</protein>
<keyword evidence="4 8" id="KW-0812">Transmembrane</keyword>
<evidence type="ECO:0000313" key="10">
    <source>
        <dbReference type="EMBL" id="ANF56322.1"/>
    </source>
</evidence>
<dbReference type="EMBL" id="CP015243">
    <property type="protein sequence ID" value="ANF56322.1"/>
    <property type="molecule type" value="Genomic_DNA"/>
</dbReference>
<evidence type="ECO:0000256" key="5">
    <source>
        <dbReference type="ARBA" id="ARBA00022989"/>
    </source>
</evidence>
<evidence type="ECO:0000256" key="1">
    <source>
        <dbReference type="ARBA" id="ARBA00004651"/>
    </source>
</evidence>
<feature type="domain" description="ABC transmembrane type-1" evidence="9">
    <location>
        <begin position="109"/>
        <end position="310"/>
    </location>
</feature>
<dbReference type="CDD" id="cd06261">
    <property type="entry name" value="TM_PBP2"/>
    <property type="match status" value="1"/>
</dbReference>
<sequence>MPWRVAIGSNRGDDLNARYVVHRLLQSLLVMLGVTVVVFYALHLGGDPAALMLPPEASFEEIAAFRQAMGFDRPLWVQYIDYLSRLLQGDFGVSLRFQRPVLELIVERLPATLLLALAALSWSTLLGFFLGVVAALRPGSAIDFFARCIALMGQALPVFWLGLLLILLFSLHWRLLPTGGYGELRHLILPAVALGAYYMSAVTRLVRDSLIDALGQDYVRTARAKGLSEWRVIRRHALRNALIPVITVQAMEFAALLGGALVTEVIFSWPGIGRLAVQAIQNRDLPLVQVIVLFAAAIFVLVNLLVDLLYALLNPRIRL</sequence>
<dbReference type="KEGG" id="haa:A5892_01630"/>
<dbReference type="InterPro" id="IPR035906">
    <property type="entry name" value="MetI-like_sf"/>
</dbReference>
<feature type="transmembrane region" description="Helical" evidence="8">
    <location>
        <begin position="20"/>
        <end position="42"/>
    </location>
</feature>
<keyword evidence="6 8" id="KW-0472">Membrane</keyword>
<keyword evidence="11" id="KW-1185">Reference proteome</keyword>
<feature type="transmembrane region" description="Helical" evidence="8">
    <location>
        <begin position="187"/>
        <end position="206"/>
    </location>
</feature>
<dbReference type="InterPro" id="IPR045621">
    <property type="entry name" value="BPD_transp_1_N"/>
</dbReference>
<comment type="similarity">
    <text evidence="7">Belongs to the binding-protein-dependent transport system permease family. OppBC subfamily.</text>
</comment>
<dbReference type="Pfam" id="PF00528">
    <property type="entry name" value="BPD_transp_1"/>
    <property type="match status" value="1"/>
</dbReference>
<feature type="transmembrane region" description="Helical" evidence="8">
    <location>
        <begin position="241"/>
        <end position="267"/>
    </location>
</feature>
<evidence type="ECO:0000313" key="11">
    <source>
        <dbReference type="Proteomes" id="UP000077875"/>
    </source>
</evidence>
<evidence type="ECO:0000256" key="3">
    <source>
        <dbReference type="ARBA" id="ARBA00022475"/>
    </source>
</evidence>
<accession>A0A172YB31</accession>
<comment type="subcellular location">
    <subcellularLocation>
        <location evidence="1 8">Cell membrane</location>
        <topology evidence="1 8">Multi-pass membrane protein</topology>
    </subcellularLocation>
</comment>
<dbReference type="PANTHER" id="PTHR43163:SF6">
    <property type="entry name" value="DIPEPTIDE TRANSPORT SYSTEM PERMEASE PROTEIN DPPB-RELATED"/>
    <property type="match status" value="1"/>
</dbReference>
<feature type="transmembrane region" description="Helical" evidence="8">
    <location>
        <begin position="287"/>
        <end position="313"/>
    </location>
</feature>
<dbReference type="SUPFAM" id="SSF161098">
    <property type="entry name" value="MetI-like"/>
    <property type="match status" value="1"/>
</dbReference>
<organism evidence="10 11">
    <name type="scientific">Halotalea alkalilenta</name>
    <dbReference type="NCBI Taxonomy" id="376489"/>
    <lineage>
        <taxon>Bacteria</taxon>
        <taxon>Pseudomonadati</taxon>
        <taxon>Pseudomonadota</taxon>
        <taxon>Gammaproteobacteria</taxon>
        <taxon>Oceanospirillales</taxon>
        <taxon>Halomonadaceae</taxon>
        <taxon>Halotalea</taxon>
    </lineage>
</organism>
<evidence type="ECO:0000256" key="7">
    <source>
        <dbReference type="ARBA" id="ARBA00024202"/>
    </source>
</evidence>
<dbReference type="Proteomes" id="UP000077875">
    <property type="component" value="Chromosome"/>
</dbReference>
<keyword evidence="5 8" id="KW-1133">Transmembrane helix</keyword>
<dbReference type="Gene3D" id="1.10.3720.10">
    <property type="entry name" value="MetI-like"/>
    <property type="match status" value="1"/>
</dbReference>
<dbReference type="GO" id="GO:0005886">
    <property type="term" value="C:plasma membrane"/>
    <property type="evidence" value="ECO:0007669"/>
    <property type="project" value="UniProtKB-SubCell"/>
</dbReference>
<proteinExistence type="inferred from homology"/>
<dbReference type="Pfam" id="PF19300">
    <property type="entry name" value="BPD_transp_1_N"/>
    <property type="match status" value="1"/>
</dbReference>
<evidence type="ECO:0000256" key="8">
    <source>
        <dbReference type="RuleBase" id="RU363032"/>
    </source>
</evidence>
<evidence type="ECO:0000256" key="4">
    <source>
        <dbReference type="ARBA" id="ARBA00022692"/>
    </source>
</evidence>
<evidence type="ECO:0000256" key="2">
    <source>
        <dbReference type="ARBA" id="ARBA00022448"/>
    </source>
</evidence>
<reference evidence="10 11" key="1">
    <citation type="submission" date="2016-04" db="EMBL/GenBank/DDBJ databases">
        <title>Complete Genome Sequence of Halotalea alkalilenta IHB B 13600.</title>
        <authorList>
            <person name="Swarnkar M.K."/>
            <person name="Sharma A."/>
            <person name="Kaushal K."/>
            <person name="Soni R."/>
            <person name="Rana S."/>
            <person name="Singh A.K."/>
            <person name="Gulati A."/>
        </authorList>
    </citation>
    <scope>NUCLEOTIDE SEQUENCE [LARGE SCALE GENOMIC DNA]</scope>
    <source>
        <strain evidence="10 11">IHB B 13600</strain>
    </source>
</reference>
<evidence type="ECO:0000256" key="6">
    <source>
        <dbReference type="ARBA" id="ARBA00023136"/>
    </source>
</evidence>
<dbReference type="PANTHER" id="PTHR43163">
    <property type="entry name" value="DIPEPTIDE TRANSPORT SYSTEM PERMEASE PROTEIN DPPB-RELATED"/>
    <property type="match status" value="1"/>
</dbReference>
<dbReference type="InterPro" id="IPR000515">
    <property type="entry name" value="MetI-like"/>
</dbReference>
<feature type="transmembrane region" description="Helical" evidence="8">
    <location>
        <begin position="113"/>
        <end position="136"/>
    </location>
</feature>
<dbReference type="PROSITE" id="PS50928">
    <property type="entry name" value="ABC_TM1"/>
    <property type="match status" value="1"/>
</dbReference>
<gene>
    <name evidence="10" type="ORF">A5892_01630</name>
</gene>
<evidence type="ECO:0000259" key="9">
    <source>
        <dbReference type="PROSITE" id="PS50928"/>
    </source>
</evidence>
<dbReference type="AlphaFoldDB" id="A0A172YB31"/>
<dbReference type="STRING" id="376489.A5892_01630"/>
<dbReference type="GO" id="GO:0055085">
    <property type="term" value="P:transmembrane transport"/>
    <property type="evidence" value="ECO:0007669"/>
    <property type="project" value="InterPro"/>
</dbReference>
<feature type="transmembrane region" description="Helical" evidence="8">
    <location>
        <begin position="148"/>
        <end position="175"/>
    </location>
</feature>
<keyword evidence="3" id="KW-1003">Cell membrane</keyword>
<name>A0A172YB31_9GAMM</name>
<keyword evidence="2 8" id="KW-0813">Transport</keyword>